<dbReference type="EMBL" id="CAMXCT030001106">
    <property type="protein sequence ID" value="CAL4774014.1"/>
    <property type="molecule type" value="Genomic_DNA"/>
</dbReference>
<feature type="compositionally biased region" description="Acidic residues" evidence="2">
    <location>
        <begin position="1953"/>
        <end position="1972"/>
    </location>
</feature>
<keyword evidence="7" id="KW-0378">Hydrolase</keyword>
<dbReference type="PROSITE" id="PS00141">
    <property type="entry name" value="ASP_PROTEASE"/>
    <property type="match status" value="1"/>
</dbReference>
<dbReference type="Pfam" id="PF07727">
    <property type="entry name" value="RVT_2"/>
    <property type="match status" value="1"/>
</dbReference>
<feature type="region of interest" description="Disordered" evidence="2">
    <location>
        <begin position="664"/>
        <end position="696"/>
    </location>
</feature>
<organism evidence="6">
    <name type="scientific">Cladocopium goreaui</name>
    <dbReference type="NCBI Taxonomy" id="2562237"/>
    <lineage>
        <taxon>Eukaryota</taxon>
        <taxon>Sar</taxon>
        <taxon>Alveolata</taxon>
        <taxon>Dinophyceae</taxon>
        <taxon>Suessiales</taxon>
        <taxon>Symbiodiniaceae</taxon>
        <taxon>Cladocopium</taxon>
    </lineage>
</organism>
<proteinExistence type="predicted"/>
<dbReference type="OrthoDB" id="413361at2759"/>
<evidence type="ECO:0000313" key="7">
    <source>
        <dbReference type="EMBL" id="CAL4774014.1"/>
    </source>
</evidence>
<feature type="compositionally biased region" description="Acidic residues" evidence="2">
    <location>
        <begin position="1163"/>
        <end position="1173"/>
    </location>
</feature>
<feature type="region of interest" description="Disordered" evidence="2">
    <location>
        <begin position="2223"/>
        <end position="2285"/>
    </location>
</feature>
<protein>
    <submittedName>
        <fullName evidence="7">Copia protein (Gag-int-pol protein) [Cleaved into: Copia VLP protein Copia protease ]</fullName>
    </submittedName>
</protein>
<dbReference type="SUPFAM" id="SSF57756">
    <property type="entry name" value="Retrovirus zinc finger-like domains"/>
    <property type="match status" value="1"/>
</dbReference>
<dbReference type="InterPro" id="IPR001995">
    <property type="entry name" value="Peptidase_A2_cat"/>
</dbReference>
<gene>
    <name evidence="6" type="ORF">C1SCF055_LOCUS14035</name>
</gene>
<dbReference type="GO" id="GO:0008270">
    <property type="term" value="F:zinc ion binding"/>
    <property type="evidence" value="ECO:0007669"/>
    <property type="project" value="UniProtKB-KW"/>
</dbReference>
<evidence type="ECO:0000259" key="5">
    <source>
        <dbReference type="PROSITE" id="PS50175"/>
    </source>
</evidence>
<evidence type="ECO:0000256" key="1">
    <source>
        <dbReference type="PROSITE-ProRule" id="PRU00047"/>
    </source>
</evidence>
<dbReference type="GO" id="GO:0006508">
    <property type="term" value="P:proteolysis"/>
    <property type="evidence" value="ECO:0007669"/>
    <property type="project" value="UniProtKB-KW"/>
</dbReference>
<dbReference type="PROSITE" id="PS50158">
    <property type="entry name" value="ZF_CCHC"/>
    <property type="match status" value="1"/>
</dbReference>
<keyword evidence="8" id="KW-1185">Reference proteome</keyword>
<feature type="compositionally biased region" description="Low complexity" evidence="2">
    <location>
        <begin position="1222"/>
        <end position="1233"/>
    </location>
</feature>
<dbReference type="EMBL" id="CAMXCT010001106">
    <property type="protein sequence ID" value="CAI3986702.1"/>
    <property type="molecule type" value="Genomic_DNA"/>
</dbReference>
<feature type="region of interest" description="Disordered" evidence="2">
    <location>
        <begin position="1952"/>
        <end position="1977"/>
    </location>
</feature>
<feature type="compositionally biased region" description="Low complexity" evidence="2">
    <location>
        <begin position="1107"/>
        <end position="1126"/>
    </location>
</feature>
<comment type="caution">
    <text evidence="6">The sequence shown here is derived from an EMBL/GenBank/DDBJ whole genome shotgun (WGS) entry which is preliminary data.</text>
</comment>
<dbReference type="PANTHER" id="PTHR11439">
    <property type="entry name" value="GAG-POL-RELATED RETROTRANSPOSON"/>
    <property type="match status" value="1"/>
</dbReference>
<evidence type="ECO:0000313" key="6">
    <source>
        <dbReference type="EMBL" id="CAI3986702.1"/>
    </source>
</evidence>
<dbReference type="GO" id="GO:0004190">
    <property type="term" value="F:aspartic-type endopeptidase activity"/>
    <property type="evidence" value="ECO:0007669"/>
    <property type="project" value="InterPro"/>
</dbReference>
<accession>A0A9P1C727</accession>
<feature type="compositionally biased region" description="Basic and acidic residues" evidence="2">
    <location>
        <begin position="680"/>
        <end position="692"/>
    </location>
</feature>
<feature type="compositionally biased region" description="Acidic residues" evidence="2">
    <location>
        <begin position="2056"/>
        <end position="2067"/>
    </location>
</feature>
<feature type="compositionally biased region" description="Low complexity" evidence="2">
    <location>
        <begin position="1143"/>
        <end position="1158"/>
    </location>
</feature>
<evidence type="ECO:0000313" key="8">
    <source>
        <dbReference type="Proteomes" id="UP001152797"/>
    </source>
</evidence>
<reference evidence="6" key="1">
    <citation type="submission" date="2022-10" db="EMBL/GenBank/DDBJ databases">
        <authorList>
            <person name="Chen Y."/>
            <person name="Dougan E. K."/>
            <person name="Chan C."/>
            <person name="Rhodes N."/>
            <person name="Thang M."/>
        </authorList>
    </citation>
    <scope>NUCLEOTIDE SEQUENCE</scope>
</reference>
<name>A0A9P1C727_9DINO</name>
<dbReference type="CDD" id="cd09272">
    <property type="entry name" value="RNase_HI_RT_Ty1"/>
    <property type="match status" value="1"/>
</dbReference>
<feature type="region of interest" description="Disordered" evidence="2">
    <location>
        <begin position="2043"/>
        <end position="2067"/>
    </location>
</feature>
<keyword evidence="1" id="KW-0479">Metal-binding</keyword>
<dbReference type="InterPro" id="IPR001969">
    <property type="entry name" value="Aspartic_peptidase_AS"/>
</dbReference>
<evidence type="ECO:0000259" key="4">
    <source>
        <dbReference type="PROSITE" id="PS50158"/>
    </source>
</evidence>
<evidence type="ECO:0000256" key="2">
    <source>
        <dbReference type="SAM" id="MobiDB-lite"/>
    </source>
</evidence>
<feature type="domain" description="Peptidase A2" evidence="5">
    <location>
        <begin position="380"/>
        <end position="460"/>
    </location>
</feature>
<reference evidence="7 8" key="2">
    <citation type="submission" date="2024-05" db="EMBL/GenBank/DDBJ databases">
        <authorList>
            <person name="Chen Y."/>
            <person name="Shah S."/>
            <person name="Dougan E. K."/>
            <person name="Thang M."/>
            <person name="Chan C."/>
        </authorList>
    </citation>
    <scope>NUCLEOTIDE SEQUENCE [LARGE SCALE GENOMIC DNA]</scope>
</reference>
<keyword evidence="1" id="KW-0863">Zinc-finger</keyword>
<feature type="transmembrane region" description="Helical" evidence="3">
    <location>
        <begin position="1886"/>
        <end position="1906"/>
    </location>
</feature>
<dbReference type="InterPro" id="IPR036875">
    <property type="entry name" value="Znf_CCHC_sf"/>
</dbReference>
<keyword evidence="3" id="KW-1133">Transmembrane helix</keyword>
<keyword evidence="1" id="KW-0862">Zinc</keyword>
<feature type="domain" description="CCHC-type" evidence="4">
    <location>
        <begin position="223"/>
        <end position="237"/>
    </location>
</feature>
<keyword evidence="3" id="KW-0472">Membrane</keyword>
<keyword evidence="7" id="KW-0645">Protease</keyword>
<dbReference type="PROSITE" id="PS50175">
    <property type="entry name" value="ASP_PROT_RETROV"/>
    <property type="match status" value="1"/>
</dbReference>
<feature type="region of interest" description="Disordered" evidence="2">
    <location>
        <begin position="1103"/>
        <end position="1244"/>
    </location>
</feature>
<dbReference type="InterPro" id="IPR013103">
    <property type="entry name" value="RVT_2"/>
</dbReference>
<dbReference type="InterPro" id="IPR001878">
    <property type="entry name" value="Znf_CCHC"/>
</dbReference>
<dbReference type="GO" id="GO:0003676">
    <property type="term" value="F:nucleic acid binding"/>
    <property type="evidence" value="ECO:0007669"/>
    <property type="project" value="InterPro"/>
</dbReference>
<sequence>MLGAAYADEEEHSQWQDWRLTFRSWLVYAQEDFEKDLNEAETATSPMDFVEMTTAQHGRSEKLHSILVGLLRNRPLKILRSVEGRNGLEVWRQLSQQMQPRTRARSIALLQAFLAHPPFKKDGVLEQVLGLERLAEEYAQVSKEELSDNTKLSVLLKVVPNNLRQHLQLQMDESADYLSVREKVLAYERTTTSWSSHTVYRELDIKKDKKVDEAGKGLPNDMCKLCGNRGHWSRECPVRTLRQVAQDSVSTVNTQSLVSGATGSGGAVQGSPTTTMSTAVRRVTYLNLDEDEIPVEPYVRMVDGGVYDMTYSDSDDDWYVCNTEEDQHGAYFENFKDIPVETYGKKLDFGLRPPPFDSEVCQGRHADQAVIRGVTTGDAVSIILDSGADVSVLPLSYKNYGKSLSRTSVLRDAQGNRMPGGALRQAVVTMEDDQGSIVELRETFALSNVSDPLLALGKMLKRGWKVEGSGGEVKLIHGDFYKTVGFKSNSLALEAEIRMVEIVEKPTKVSAGPVVRQVTMSFEGMMNSLLTVPGWHLSMDRKVPFLVVPNSNHFKDSFPQFNRNDFQYRSTIVLKGRVWEVVEVAETSNSEGVIPECGDELTTVVTFFHREAHDVNAVGTIHTGSDDPFLQPALRPDEPKGEQGKEVQGFGWHGKTLEDGVYEVDDDEGMGPQPETGEGDPAHREVPQRLAEEEPEEIDIDGEKFNKGMALSKLRTGLRMYGLPKGRSKADAWKRLREFERKKMADGGSDARGQMIPRLPTKAERQVHELTHWPFADWCESCVAARARSDPHRLQGSMRAEGKSEYPVVSMDFCYTRGLEEPEEIDKEDLRLYGGDVKGGLALVVTDHWTRGVMALPTPGKGRRHAKFLAEQVVRYIGACSFSTCIIKADGEPSTRLLVDIIQKCRQKLGFKTLVEHSGPGDSQGNGRVEREIQTVRGLARTLVRRLSEGAGIRINCQGPLFQWAMRHAGWLITHFCRHNGSATAYEQTTGRKYQGKLAIFGERVMARLPGGAGDDRFKPSVWLGKTDRADFHIVATTDGLRWTRTIRRLPAGFDATILNNVRTWPWNVSYGQIGTKSTPLMAKTENVALPPDMAGPIRLQERQERQQAALEARRGPQQAEQQGAAEGEGDQRQAGSLDEAASDPTSKSSSSSSAMASQRGDVDDDTLLEDLLAEVKDPKEYASGVETSPKRGGQVADEDEQSPAKSARTTSRKVPRLGEPTTSSSSAMASSTHGGGDEAQPAGEPTVRMVVNGEILADGDLDMEFPYKPPDLGPDELAQVEAEAAQTEILRLIDMGVLRRPNLEEDINQIPTLTTRLVCDWRFRQNAWVRRARLVARDFNWLDPNRSDTFAPTGTQSAMRLIPALSQLQQWSMRVADVKDAYLMCDQPKSVKVVLSMELARQLGVDREWVLGKVLPGQREGAAVWFNDLKSKLKAADLLQCPETPTIWTNSSRTLSLMVHVDDIVMGGIESELDRVERFLKEHYKLSVESGDTLSFLKRSIEIVDGTTRIRVNPKYIDGLVSLLGGVRRRRTPGDLIIDNNLLETEEEVKLFRSCVGTLLYVSGDRPDVQYLIKELAAKLQSPTKGAMATLHNLVGYMHATRDFHLCMKGTDPSTSFRSRAVGLATGPEYVDGKEVWLLEVATDSDDWNGQKETRSSTSCGMVFLGGFWLFGYSRTQKHITLSSTEAEYVALVGGASEGLFLKAVVQHLVCGVVELKVLGDNTSAIAIGMREGVSRLKHLDGRLLWMQQRQQLGDLQLRRVDTLTNPADMGTKVLGGRRVRLLLHLLGFQSDDGDLGHAEFEQERLKKESREQLPAIRKIVQAEVPEAQQGQSSTLLNKVAKRLLRLSVGTLLFGGGEALSLPYNMESNAQCFVSVETTEVTTPWTIFFLVSIIVVLVIAVMTLLKIMYVMHLRIEATREAMDWVRTQWRQSRDRRMIREEEQQRLGVWLNDTDEESGDENEEFQEEEQLPGEEQPTMNGAAHIRRMTLEEFNNGMEEGGEFEMEEIEVEVDPGAEAGGDRAVPLGDGAYDFDFDVDSISIHGEGPSGECKMEQEQEEEESDDDMETDYGSVGMVDEDFSVFENLEPTEYDDYRFIVLSESRGVEHYIVRKLSWPVTREIWIAIQELFAMHKAVQLGGVEERKKVIRFLLARKRYQFWYEAGRIQPGESLEESDMPDEWLAAHYGWGEPVGGQPYESDDEGSWSPSATGSVAIIEDTDIGASSSAHAPALPPPPVVTEEPGSTTDTPGVTAEPKAKSKGKCGGKGTTVLWSKDPPVEDDADGHV</sequence>
<dbReference type="Proteomes" id="UP001152797">
    <property type="component" value="Unassembled WGS sequence"/>
</dbReference>
<keyword evidence="3" id="KW-0812">Transmembrane</keyword>
<dbReference type="PANTHER" id="PTHR11439:SF467">
    <property type="entry name" value="INTEGRASE CATALYTIC DOMAIN-CONTAINING PROTEIN"/>
    <property type="match status" value="1"/>
</dbReference>
<dbReference type="EMBL" id="CAMXCT020001106">
    <property type="protein sequence ID" value="CAL1140077.1"/>
    <property type="molecule type" value="Genomic_DNA"/>
</dbReference>
<evidence type="ECO:0000256" key="3">
    <source>
        <dbReference type="SAM" id="Phobius"/>
    </source>
</evidence>